<protein>
    <submittedName>
        <fullName evidence="1">Uncharacterized protein</fullName>
    </submittedName>
</protein>
<gene>
    <name evidence="1" type="ORF">HPB47_017050</name>
</gene>
<comment type="caution">
    <text evidence="1">The sequence shown here is derived from an EMBL/GenBank/DDBJ whole genome shotgun (WGS) entry which is preliminary data.</text>
</comment>
<name>A0AC60QPC3_IXOPE</name>
<proteinExistence type="predicted"/>
<sequence>MKLVRMAKLEVSARRAVNDDRVNTSSDGFSVPSAVVEEELIAPLTPGVPSMPTLVVPPEIAGPSARLPPAATSGSASSSTHLRTHFLILENVAPLMATLKLLDLINVNQWSTISKNQAVVKASERQQILALTGSAVFHAVRVAATHAAACRIQPIDNEALGLLEDSSAVVEYEEFADDPNRVRLGGVVELGERTLTRRGQSTVLDRESSLNLHPVIKRFLDKGYVIPQIVINNPKNPPPQHPTPPPPPPIPPPPPTPPHHQSTASSSNNNNANDAATAQSDAPPFSRSLQTPDVRSSPSPIPSSASSSPLRAKPTSKSYVVLDEYNEDEEEDPSFEEEEEDEENASSDLLFTPVHHGRKRRQPQAAAKRRVRHATSSSETSSPAPTPKRPEKQKQPTEKDQVVVGGEEEDGEALFTRDEYNLLNDVHPNLAAAATHHPPMESPAAAAIETPRYSGVTPFHVTEYDFELSETNAEKIENIRDNYRDVLGPMCKEALNHYTVNQSFAMNLEKAFEVMTPVQQREFLYKAHVATKRIAKTDRTFRDATDFITFVIRRNDYKLLNVVLADTKTDVDCYEDPDRVTKQIAKRQWRVNFHAKNGREPNLFEELGRDREISFNESRSTVDYYSDNYDGGPSYIQL</sequence>
<keyword evidence="2" id="KW-1185">Reference proteome</keyword>
<evidence type="ECO:0000313" key="2">
    <source>
        <dbReference type="Proteomes" id="UP000805193"/>
    </source>
</evidence>
<reference evidence="1 2" key="1">
    <citation type="journal article" date="2020" name="Cell">
        <title>Large-Scale Comparative Analyses of Tick Genomes Elucidate Their Genetic Diversity and Vector Capacities.</title>
        <authorList>
            <consortium name="Tick Genome and Microbiome Consortium (TIGMIC)"/>
            <person name="Jia N."/>
            <person name="Wang J."/>
            <person name="Shi W."/>
            <person name="Du L."/>
            <person name="Sun Y."/>
            <person name="Zhan W."/>
            <person name="Jiang J.F."/>
            <person name="Wang Q."/>
            <person name="Zhang B."/>
            <person name="Ji P."/>
            <person name="Bell-Sakyi L."/>
            <person name="Cui X.M."/>
            <person name="Yuan T.T."/>
            <person name="Jiang B.G."/>
            <person name="Yang W.F."/>
            <person name="Lam T.T."/>
            <person name="Chang Q.C."/>
            <person name="Ding S.J."/>
            <person name="Wang X.J."/>
            <person name="Zhu J.G."/>
            <person name="Ruan X.D."/>
            <person name="Zhao L."/>
            <person name="Wei J.T."/>
            <person name="Ye R.Z."/>
            <person name="Que T.C."/>
            <person name="Du C.H."/>
            <person name="Zhou Y.H."/>
            <person name="Cheng J.X."/>
            <person name="Dai P.F."/>
            <person name="Guo W.B."/>
            <person name="Han X.H."/>
            <person name="Huang E.J."/>
            <person name="Li L.F."/>
            <person name="Wei W."/>
            <person name="Gao Y.C."/>
            <person name="Liu J.Z."/>
            <person name="Shao H.Z."/>
            <person name="Wang X."/>
            <person name="Wang C.C."/>
            <person name="Yang T.C."/>
            <person name="Huo Q.B."/>
            <person name="Li W."/>
            <person name="Chen H.Y."/>
            <person name="Chen S.E."/>
            <person name="Zhou L.G."/>
            <person name="Ni X.B."/>
            <person name="Tian J.H."/>
            <person name="Sheng Y."/>
            <person name="Liu T."/>
            <person name="Pan Y.S."/>
            <person name="Xia L.Y."/>
            <person name="Li J."/>
            <person name="Zhao F."/>
            <person name="Cao W.C."/>
        </authorList>
    </citation>
    <scope>NUCLEOTIDE SEQUENCE [LARGE SCALE GENOMIC DNA]</scope>
    <source>
        <strain evidence="1">Iper-2018</strain>
    </source>
</reference>
<evidence type="ECO:0000313" key="1">
    <source>
        <dbReference type="EMBL" id="KAG0438353.1"/>
    </source>
</evidence>
<accession>A0AC60QPC3</accession>
<dbReference type="EMBL" id="JABSTQ010005888">
    <property type="protein sequence ID" value="KAG0438353.1"/>
    <property type="molecule type" value="Genomic_DNA"/>
</dbReference>
<dbReference type="Proteomes" id="UP000805193">
    <property type="component" value="Unassembled WGS sequence"/>
</dbReference>
<organism evidence="1 2">
    <name type="scientific">Ixodes persulcatus</name>
    <name type="common">Taiga tick</name>
    <dbReference type="NCBI Taxonomy" id="34615"/>
    <lineage>
        <taxon>Eukaryota</taxon>
        <taxon>Metazoa</taxon>
        <taxon>Ecdysozoa</taxon>
        <taxon>Arthropoda</taxon>
        <taxon>Chelicerata</taxon>
        <taxon>Arachnida</taxon>
        <taxon>Acari</taxon>
        <taxon>Parasitiformes</taxon>
        <taxon>Ixodida</taxon>
        <taxon>Ixodoidea</taxon>
        <taxon>Ixodidae</taxon>
        <taxon>Ixodinae</taxon>
        <taxon>Ixodes</taxon>
    </lineage>
</organism>